<gene>
    <name evidence="3" type="ORF">TWF718_004532</name>
</gene>
<feature type="domain" description="C2H2-type" evidence="2">
    <location>
        <begin position="681"/>
        <end position="705"/>
    </location>
</feature>
<proteinExistence type="predicted"/>
<dbReference type="InterPro" id="IPR013087">
    <property type="entry name" value="Znf_C2H2_type"/>
</dbReference>
<evidence type="ECO:0000313" key="4">
    <source>
        <dbReference type="Proteomes" id="UP001313282"/>
    </source>
</evidence>
<evidence type="ECO:0000259" key="2">
    <source>
        <dbReference type="SMART" id="SM00355"/>
    </source>
</evidence>
<keyword evidence="4" id="KW-1185">Reference proteome</keyword>
<dbReference type="EMBL" id="JAVHNR010000002">
    <property type="protein sequence ID" value="KAK6351370.1"/>
    <property type="molecule type" value="Genomic_DNA"/>
</dbReference>
<organism evidence="3 4">
    <name type="scientific">Orbilia javanica</name>
    <dbReference type="NCBI Taxonomy" id="47235"/>
    <lineage>
        <taxon>Eukaryota</taxon>
        <taxon>Fungi</taxon>
        <taxon>Dikarya</taxon>
        <taxon>Ascomycota</taxon>
        <taxon>Pezizomycotina</taxon>
        <taxon>Orbiliomycetes</taxon>
        <taxon>Orbiliales</taxon>
        <taxon>Orbiliaceae</taxon>
        <taxon>Orbilia</taxon>
    </lineage>
</organism>
<comment type="caution">
    <text evidence="3">The sequence shown here is derived from an EMBL/GenBank/DDBJ whole genome shotgun (WGS) entry which is preliminary data.</text>
</comment>
<feature type="compositionally biased region" description="Basic residues" evidence="1">
    <location>
        <begin position="55"/>
        <end position="65"/>
    </location>
</feature>
<name>A0AAN8RF33_9PEZI</name>
<evidence type="ECO:0000256" key="1">
    <source>
        <dbReference type="SAM" id="MobiDB-lite"/>
    </source>
</evidence>
<feature type="region of interest" description="Disordered" evidence="1">
    <location>
        <begin position="55"/>
        <end position="91"/>
    </location>
</feature>
<sequence>MGVEGINLASTNDRVEHTGEMAKKTGSDAGNAPRNPKYSLFPPWPWLAEEIVRGLRRPTYRRRRPPPPDPTLPLMGSGEEQSEADAMHEDGNAIEDEVPDEDMDLDVEEADIDDEVDEEGRDYYKEMEENKGLTDDEIDEKHEMERLVYLAHQMQAYGWEGGIDVADIGAYVPSRNPKWIEYHKSRELMKSEREVERKEKEPVEMQTGVRVEEKEVPMQAAHPELESWIAEPIAAPASEVQEDHLFHTQNLDPDTDLFFSKPDKYTPLEEPTDNKKASPDFNRKFLTGALRALKKLRNASKDATTSPELRSFVEGLGNLRDIIKVGLQSLQSIFDNKAPSRLKDIYCLLHVAYAMSQVEKRPQDPDVPSKSFRQDLFVFRSCLSPVPEGPAEVHIPQDLFDEIVGVMWEEFDEGLQWVMPRLRKGGSGNLGLEQIAPQPDLAMELQTNQYWIPQTTSNRVTTPVAADYPTPSNIGGSNAIPEVEHIFQTTIFQDLVLTLSKICHQQFSYLYWSGAIDGLLFWTENLDLLDLILADNNANGCKYCGNPYIDSKMACIPCRYLMISLTGLQISAPFWFYNQVALAVVKITNLVARNGPKRLPSKFSNEELFQEPIEIDFDEGLGTRSEMFPHDLGYNFDLMDVTPDSLPVPEVAAIPTLQVQPAALIPPPPKPRTKKPNPKKYPCPHCNHKPFANRQSLDRHLGKKHDPNATHSTVTCGYQGCSAKRSITISATWGKRDDNMRTHMRTKHGFTNEQLNVWGREYTGDVNYWDFD</sequence>
<reference evidence="3 4" key="1">
    <citation type="submission" date="2019-10" db="EMBL/GenBank/DDBJ databases">
        <authorList>
            <person name="Palmer J.M."/>
        </authorList>
    </citation>
    <scope>NUCLEOTIDE SEQUENCE [LARGE SCALE GENOMIC DNA]</scope>
    <source>
        <strain evidence="3 4">TWF718</strain>
    </source>
</reference>
<feature type="domain" description="C2H2-type" evidence="2">
    <location>
        <begin position="714"/>
        <end position="748"/>
    </location>
</feature>
<evidence type="ECO:0000313" key="3">
    <source>
        <dbReference type="EMBL" id="KAK6351370.1"/>
    </source>
</evidence>
<dbReference type="SMART" id="SM00355">
    <property type="entry name" value="ZnF_C2H2"/>
    <property type="match status" value="2"/>
</dbReference>
<feature type="region of interest" description="Disordered" evidence="1">
    <location>
        <begin position="1"/>
        <end position="43"/>
    </location>
</feature>
<protein>
    <recommendedName>
        <fullName evidence="2">C2H2-type domain-containing protein</fullName>
    </recommendedName>
</protein>
<dbReference type="AlphaFoldDB" id="A0AAN8RF33"/>
<dbReference type="Proteomes" id="UP001313282">
    <property type="component" value="Unassembled WGS sequence"/>
</dbReference>
<dbReference type="Gene3D" id="3.30.160.60">
    <property type="entry name" value="Classic Zinc Finger"/>
    <property type="match status" value="1"/>
</dbReference>
<feature type="compositionally biased region" description="Basic and acidic residues" evidence="1">
    <location>
        <begin position="13"/>
        <end position="26"/>
    </location>
</feature>
<accession>A0AAN8RF33</accession>